<proteinExistence type="inferred from homology"/>
<dbReference type="RefSeq" id="WP_271428385.1">
    <property type="nucleotide sequence ID" value="NZ_JAQIPB010000004.1"/>
</dbReference>
<dbReference type="AlphaFoldDB" id="A0AAE3NB27"/>
<dbReference type="InterPro" id="IPR036388">
    <property type="entry name" value="WH-like_DNA-bd_sf"/>
</dbReference>
<dbReference type="Pfam" id="PF03466">
    <property type="entry name" value="LysR_substrate"/>
    <property type="match status" value="1"/>
</dbReference>
<keyword evidence="7" id="KW-1185">Reference proteome</keyword>
<accession>A0AAE3NB27</accession>
<dbReference type="Proteomes" id="UP001212602">
    <property type="component" value="Unassembled WGS sequence"/>
</dbReference>
<sequence>MHTPDLSSRQLRAFLALVELRNFTRAAQACHLSQPAFSALIRTLEEALQVRLFDRNTRSVQLTPEGLRFEPAARQLLQDLTLALGDLADHAQRRRGRVHLAALPSLAAGWLPQIFADYRARWPGVELVLSDVLSDPCLDLVRNGQADFALAAGGARPADAGELRARPLVADSFHLVCRADHPLAREPRLTLRKLAPWPFIHMRRNSSVRQTLEAALHPLAMNTVLEVEQLATVTGMVEAGLGISVVPTLTLYQFSRDSLVTRALQLPASASRRIYLVQRREGSLSAAAQALHDQIIERFAALPSA</sequence>
<dbReference type="PROSITE" id="PS50931">
    <property type="entry name" value="HTH_LYSR"/>
    <property type="match status" value="1"/>
</dbReference>
<reference evidence="6" key="1">
    <citation type="submission" date="2023-01" db="EMBL/GenBank/DDBJ databases">
        <title>Xenophilus mangrovi sp. nov., isolated from soil of Mangrove nature reserve.</title>
        <authorList>
            <person name="Xu S."/>
            <person name="Liu Z."/>
            <person name="Xu Y."/>
        </authorList>
    </citation>
    <scope>NUCLEOTIDE SEQUENCE</scope>
    <source>
        <strain evidence="6">YW8</strain>
    </source>
</reference>
<organism evidence="6 7">
    <name type="scientific">Xenophilus arseniciresistens</name>
    <dbReference type="NCBI Taxonomy" id="1283306"/>
    <lineage>
        <taxon>Bacteria</taxon>
        <taxon>Pseudomonadati</taxon>
        <taxon>Pseudomonadota</taxon>
        <taxon>Betaproteobacteria</taxon>
        <taxon>Burkholderiales</taxon>
        <taxon>Comamonadaceae</taxon>
        <taxon>Xenophilus</taxon>
    </lineage>
</organism>
<dbReference type="GO" id="GO:0003677">
    <property type="term" value="F:DNA binding"/>
    <property type="evidence" value="ECO:0007669"/>
    <property type="project" value="UniProtKB-KW"/>
</dbReference>
<dbReference type="SUPFAM" id="SSF46785">
    <property type="entry name" value="Winged helix' DNA-binding domain"/>
    <property type="match status" value="1"/>
</dbReference>
<dbReference type="InterPro" id="IPR005119">
    <property type="entry name" value="LysR_subst-bd"/>
</dbReference>
<gene>
    <name evidence="6" type="ORF">PGB34_11705</name>
</gene>
<dbReference type="InterPro" id="IPR050950">
    <property type="entry name" value="HTH-type_LysR_regulators"/>
</dbReference>
<keyword evidence="4" id="KW-0804">Transcription</keyword>
<dbReference type="GO" id="GO:0003700">
    <property type="term" value="F:DNA-binding transcription factor activity"/>
    <property type="evidence" value="ECO:0007669"/>
    <property type="project" value="InterPro"/>
</dbReference>
<protein>
    <submittedName>
        <fullName evidence="6">LysR family transcriptional regulator</fullName>
    </submittedName>
</protein>
<dbReference type="Pfam" id="PF00126">
    <property type="entry name" value="HTH_1"/>
    <property type="match status" value="1"/>
</dbReference>
<evidence type="ECO:0000259" key="5">
    <source>
        <dbReference type="PROSITE" id="PS50931"/>
    </source>
</evidence>
<dbReference type="EMBL" id="JAQIPB010000004">
    <property type="protein sequence ID" value="MDA7417027.1"/>
    <property type="molecule type" value="Genomic_DNA"/>
</dbReference>
<dbReference type="SUPFAM" id="SSF53850">
    <property type="entry name" value="Periplasmic binding protein-like II"/>
    <property type="match status" value="1"/>
</dbReference>
<dbReference type="CDD" id="cd08440">
    <property type="entry name" value="PBP2_LTTR_like_4"/>
    <property type="match status" value="1"/>
</dbReference>
<dbReference type="Gene3D" id="3.40.190.290">
    <property type="match status" value="1"/>
</dbReference>
<dbReference type="FunFam" id="1.10.10.10:FF:000001">
    <property type="entry name" value="LysR family transcriptional regulator"/>
    <property type="match status" value="1"/>
</dbReference>
<keyword evidence="3" id="KW-0238">DNA-binding</keyword>
<dbReference type="PRINTS" id="PR00039">
    <property type="entry name" value="HTHLYSR"/>
</dbReference>
<evidence type="ECO:0000256" key="3">
    <source>
        <dbReference type="ARBA" id="ARBA00023125"/>
    </source>
</evidence>
<evidence type="ECO:0000256" key="4">
    <source>
        <dbReference type="ARBA" id="ARBA00023163"/>
    </source>
</evidence>
<keyword evidence="2" id="KW-0805">Transcription regulation</keyword>
<dbReference type="Gene3D" id="1.10.10.10">
    <property type="entry name" value="Winged helix-like DNA-binding domain superfamily/Winged helix DNA-binding domain"/>
    <property type="match status" value="1"/>
</dbReference>
<dbReference type="PANTHER" id="PTHR30419">
    <property type="entry name" value="HTH-TYPE TRANSCRIPTIONAL REGULATOR YBHD"/>
    <property type="match status" value="1"/>
</dbReference>
<evidence type="ECO:0000256" key="1">
    <source>
        <dbReference type="ARBA" id="ARBA00009437"/>
    </source>
</evidence>
<dbReference type="PANTHER" id="PTHR30419:SF8">
    <property type="entry name" value="NITROGEN ASSIMILATION TRANSCRIPTIONAL ACTIVATOR-RELATED"/>
    <property type="match status" value="1"/>
</dbReference>
<feature type="domain" description="HTH lysR-type" evidence="5">
    <location>
        <begin position="6"/>
        <end position="63"/>
    </location>
</feature>
<evidence type="ECO:0000256" key="2">
    <source>
        <dbReference type="ARBA" id="ARBA00023015"/>
    </source>
</evidence>
<comment type="caution">
    <text evidence="6">The sequence shown here is derived from an EMBL/GenBank/DDBJ whole genome shotgun (WGS) entry which is preliminary data.</text>
</comment>
<dbReference type="GO" id="GO:0005829">
    <property type="term" value="C:cytosol"/>
    <property type="evidence" value="ECO:0007669"/>
    <property type="project" value="TreeGrafter"/>
</dbReference>
<evidence type="ECO:0000313" key="7">
    <source>
        <dbReference type="Proteomes" id="UP001212602"/>
    </source>
</evidence>
<dbReference type="InterPro" id="IPR000847">
    <property type="entry name" value="LysR_HTH_N"/>
</dbReference>
<evidence type="ECO:0000313" key="6">
    <source>
        <dbReference type="EMBL" id="MDA7417027.1"/>
    </source>
</evidence>
<comment type="similarity">
    <text evidence="1">Belongs to the LysR transcriptional regulatory family.</text>
</comment>
<dbReference type="InterPro" id="IPR036390">
    <property type="entry name" value="WH_DNA-bd_sf"/>
</dbReference>
<name>A0AAE3NB27_9BURK</name>